<protein>
    <submittedName>
        <fullName evidence="2">Uncharacterized protein</fullName>
    </submittedName>
</protein>
<feature type="compositionally biased region" description="Low complexity" evidence="1">
    <location>
        <begin position="31"/>
        <end position="43"/>
    </location>
</feature>
<reference evidence="2" key="2">
    <citation type="journal article" date="2015" name="Data Brief">
        <title>Shoot transcriptome of the giant reed, Arundo donax.</title>
        <authorList>
            <person name="Barrero R.A."/>
            <person name="Guerrero F.D."/>
            <person name="Moolhuijzen P."/>
            <person name="Goolsby J.A."/>
            <person name="Tidwell J."/>
            <person name="Bellgard S.E."/>
            <person name="Bellgard M.I."/>
        </authorList>
    </citation>
    <scope>NUCLEOTIDE SEQUENCE</scope>
    <source>
        <tissue evidence="2">Shoot tissue taken approximately 20 cm above the soil surface</tissue>
    </source>
</reference>
<sequence>MPLSAPEIQAAAELVGGSEANEVEKRQRETAAASAGGECSGASPDLTTIPARPLPLRCPPCPKNGTRKNMRAWNLECRRISRLVAEGHLLAPLLATMQNETRVSL</sequence>
<dbReference type="EMBL" id="GBRH01216439">
    <property type="protein sequence ID" value="JAD81456.1"/>
    <property type="molecule type" value="Transcribed_RNA"/>
</dbReference>
<feature type="region of interest" description="Disordered" evidence="1">
    <location>
        <begin position="13"/>
        <end position="51"/>
    </location>
</feature>
<evidence type="ECO:0000313" key="2">
    <source>
        <dbReference type="EMBL" id="JAD81456.1"/>
    </source>
</evidence>
<organism evidence="2">
    <name type="scientific">Arundo donax</name>
    <name type="common">Giant reed</name>
    <name type="synonym">Donax arundinaceus</name>
    <dbReference type="NCBI Taxonomy" id="35708"/>
    <lineage>
        <taxon>Eukaryota</taxon>
        <taxon>Viridiplantae</taxon>
        <taxon>Streptophyta</taxon>
        <taxon>Embryophyta</taxon>
        <taxon>Tracheophyta</taxon>
        <taxon>Spermatophyta</taxon>
        <taxon>Magnoliopsida</taxon>
        <taxon>Liliopsida</taxon>
        <taxon>Poales</taxon>
        <taxon>Poaceae</taxon>
        <taxon>PACMAD clade</taxon>
        <taxon>Arundinoideae</taxon>
        <taxon>Arundineae</taxon>
        <taxon>Arundo</taxon>
    </lineage>
</organism>
<proteinExistence type="predicted"/>
<accession>A0A0A9D0T3</accession>
<reference evidence="2" key="1">
    <citation type="submission" date="2014-09" db="EMBL/GenBank/DDBJ databases">
        <authorList>
            <person name="Magalhaes I.L.F."/>
            <person name="Oliveira U."/>
            <person name="Santos F.R."/>
            <person name="Vidigal T.H.D.A."/>
            <person name="Brescovit A.D."/>
            <person name="Santos A.J."/>
        </authorList>
    </citation>
    <scope>NUCLEOTIDE SEQUENCE</scope>
    <source>
        <tissue evidence="2">Shoot tissue taken approximately 20 cm above the soil surface</tissue>
    </source>
</reference>
<name>A0A0A9D0T3_ARUDO</name>
<evidence type="ECO:0000256" key="1">
    <source>
        <dbReference type="SAM" id="MobiDB-lite"/>
    </source>
</evidence>
<dbReference type="AlphaFoldDB" id="A0A0A9D0T3"/>